<protein>
    <submittedName>
        <fullName evidence="2">Uncharacterized protein</fullName>
    </submittedName>
</protein>
<dbReference type="EMBL" id="KI669516">
    <property type="protein sequence ID" value="OCF30464.1"/>
    <property type="molecule type" value="Genomic_DNA"/>
</dbReference>
<evidence type="ECO:0000256" key="1">
    <source>
        <dbReference type="SAM" id="MobiDB-lite"/>
    </source>
</evidence>
<evidence type="ECO:0000313" key="2">
    <source>
        <dbReference type="EMBL" id="OCF30464.1"/>
    </source>
</evidence>
<keyword evidence="3" id="KW-1185">Reference proteome</keyword>
<evidence type="ECO:0000313" key="3">
    <source>
        <dbReference type="Proteomes" id="UP000092666"/>
    </source>
</evidence>
<dbReference type="AlphaFoldDB" id="A0A1B9GHB9"/>
<reference evidence="3" key="2">
    <citation type="submission" date="2013-12" db="EMBL/GenBank/DDBJ databases">
        <title>Evolution of pathogenesis and genome organization in the Tremellales.</title>
        <authorList>
            <person name="Cuomo C."/>
            <person name="Litvintseva A."/>
            <person name="Heitman J."/>
            <person name="Chen Y."/>
            <person name="Sun S."/>
            <person name="Springer D."/>
            <person name="Dromer F."/>
            <person name="Young S."/>
            <person name="Zeng Q."/>
            <person name="Chapman S."/>
            <person name="Gujja S."/>
            <person name="Saif S."/>
            <person name="Birren B."/>
        </authorList>
    </citation>
    <scope>NUCLEOTIDE SEQUENCE [LARGE SCALE GENOMIC DNA]</scope>
    <source>
        <strain evidence="3">BCC8398</strain>
    </source>
</reference>
<name>A0A1B9GHB9_9TREE</name>
<feature type="region of interest" description="Disordered" evidence="1">
    <location>
        <begin position="44"/>
        <end position="81"/>
    </location>
</feature>
<accession>A0A1B9GHB9</accession>
<reference evidence="2 3" key="1">
    <citation type="submission" date="2013-07" db="EMBL/GenBank/DDBJ databases">
        <title>The Genome Sequence of Cryptococcus heveanensis BCC8398.</title>
        <authorList>
            <consortium name="The Broad Institute Genome Sequencing Platform"/>
            <person name="Cuomo C."/>
            <person name="Litvintseva A."/>
            <person name="Chen Y."/>
            <person name="Heitman J."/>
            <person name="Sun S."/>
            <person name="Springer D."/>
            <person name="Dromer F."/>
            <person name="Young S.K."/>
            <person name="Zeng Q."/>
            <person name="Gargeya S."/>
            <person name="Fitzgerald M."/>
            <person name="Abouelleil A."/>
            <person name="Alvarado L."/>
            <person name="Berlin A.M."/>
            <person name="Chapman S.B."/>
            <person name="Dewar J."/>
            <person name="Goldberg J."/>
            <person name="Griggs A."/>
            <person name="Gujja S."/>
            <person name="Hansen M."/>
            <person name="Howarth C."/>
            <person name="Imamovic A."/>
            <person name="Larimer J."/>
            <person name="McCowan C."/>
            <person name="Murphy C."/>
            <person name="Pearson M."/>
            <person name="Priest M."/>
            <person name="Roberts A."/>
            <person name="Saif S."/>
            <person name="Shea T."/>
            <person name="Sykes S."/>
            <person name="Wortman J."/>
            <person name="Nusbaum C."/>
            <person name="Birren B."/>
        </authorList>
    </citation>
    <scope>NUCLEOTIDE SEQUENCE [LARGE SCALE GENOMIC DNA]</scope>
    <source>
        <strain evidence="2 3">BCC8398</strain>
    </source>
</reference>
<sequence>MSSNRPAWDESTSIKVTASRLSQAGATTDAIDQTLSKVHQKRTAANSRFTHFPKDGKIQRVGTEVPTLSTEPEMETSVRASGLRRLDLSTGTIEFNYQEELARSTAGSKATTANAYAPTSQMTNLRRKRVLPDSPIGKRVRE</sequence>
<organism evidence="2 3">
    <name type="scientific">Kwoniella heveanensis BCC8398</name>
    <dbReference type="NCBI Taxonomy" id="1296120"/>
    <lineage>
        <taxon>Eukaryota</taxon>
        <taxon>Fungi</taxon>
        <taxon>Dikarya</taxon>
        <taxon>Basidiomycota</taxon>
        <taxon>Agaricomycotina</taxon>
        <taxon>Tremellomycetes</taxon>
        <taxon>Tremellales</taxon>
        <taxon>Cryptococcaceae</taxon>
        <taxon>Kwoniella</taxon>
    </lineage>
</organism>
<proteinExistence type="predicted"/>
<dbReference type="Proteomes" id="UP000092666">
    <property type="component" value="Unassembled WGS sequence"/>
</dbReference>
<gene>
    <name evidence="2" type="ORF">I316_07900</name>
</gene>
<feature type="compositionally biased region" description="Polar residues" evidence="1">
    <location>
        <begin position="105"/>
        <end position="124"/>
    </location>
</feature>
<feature type="region of interest" description="Disordered" evidence="1">
    <location>
        <begin position="102"/>
        <end position="142"/>
    </location>
</feature>